<name>A0A0F9FKG8_9ZZZZ</name>
<gene>
    <name evidence="1" type="ORF">LCGC14_2019410</name>
</gene>
<proteinExistence type="predicted"/>
<reference evidence="1" key="1">
    <citation type="journal article" date="2015" name="Nature">
        <title>Complex archaea that bridge the gap between prokaryotes and eukaryotes.</title>
        <authorList>
            <person name="Spang A."/>
            <person name="Saw J.H."/>
            <person name="Jorgensen S.L."/>
            <person name="Zaremba-Niedzwiedzka K."/>
            <person name="Martijn J."/>
            <person name="Lind A.E."/>
            <person name="van Eijk R."/>
            <person name="Schleper C."/>
            <person name="Guy L."/>
            <person name="Ettema T.J."/>
        </authorList>
    </citation>
    <scope>NUCLEOTIDE SEQUENCE</scope>
</reference>
<dbReference type="EMBL" id="LAZR01023299">
    <property type="protein sequence ID" value="KKL78986.1"/>
    <property type="molecule type" value="Genomic_DNA"/>
</dbReference>
<dbReference type="AlphaFoldDB" id="A0A0F9FKG8"/>
<organism evidence="1">
    <name type="scientific">marine sediment metagenome</name>
    <dbReference type="NCBI Taxonomy" id="412755"/>
    <lineage>
        <taxon>unclassified sequences</taxon>
        <taxon>metagenomes</taxon>
        <taxon>ecological metagenomes</taxon>
    </lineage>
</organism>
<feature type="non-terminal residue" evidence="1">
    <location>
        <position position="1"/>
    </location>
</feature>
<protein>
    <submittedName>
        <fullName evidence="1">Uncharacterized protein</fullName>
    </submittedName>
</protein>
<comment type="caution">
    <text evidence="1">The sequence shown here is derived from an EMBL/GenBank/DDBJ whole genome shotgun (WGS) entry which is preliminary data.</text>
</comment>
<sequence length="41" mass="4664">EGQFVIKARQYCRRMSLNPDDVVITMVKGDNISFSFVVTAK</sequence>
<evidence type="ECO:0000313" key="1">
    <source>
        <dbReference type="EMBL" id="KKL78986.1"/>
    </source>
</evidence>
<accession>A0A0F9FKG8</accession>